<keyword evidence="2" id="KW-0507">mRNA processing</keyword>
<dbReference type="GO" id="GO:0006397">
    <property type="term" value="P:mRNA processing"/>
    <property type="evidence" value="ECO:0007669"/>
    <property type="project" value="UniProtKB-KW"/>
</dbReference>
<keyword evidence="5" id="KW-0508">mRNA splicing</keyword>
<dbReference type="Gene3D" id="1.25.40.10">
    <property type="entry name" value="Tetratricopeptide repeat domain"/>
    <property type="match status" value="2"/>
</dbReference>
<keyword evidence="11" id="KW-1185">Reference proteome</keyword>
<accession>A0A5P1F8J9</accession>
<dbReference type="SUPFAM" id="SSF48452">
    <property type="entry name" value="TPR-like"/>
    <property type="match status" value="1"/>
</dbReference>
<dbReference type="InterPro" id="IPR035979">
    <property type="entry name" value="RBD_domain_sf"/>
</dbReference>
<dbReference type="Gramene" id="ONK73079">
    <property type="protein sequence ID" value="ONK73079"/>
    <property type="gene ID" value="A4U43_C04F26940"/>
</dbReference>
<dbReference type="Proteomes" id="UP000243459">
    <property type="component" value="Chromosome 4"/>
</dbReference>
<dbReference type="SUPFAM" id="SSF54928">
    <property type="entry name" value="RNA-binding domain, RBD"/>
    <property type="match status" value="1"/>
</dbReference>
<evidence type="ECO:0000256" key="2">
    <source>
        <dbReference type="ARBA" id="ARBA00022664"/>
    </source>
</evidence>
<dbReference type="Pfam" id="PF05843">
    <property type="entry name" value="Suf"/>
    <property type="match status" value="1"/>
</dbReference>
<feature type="domain" description="RRM" evidence="9">
    <location>
        <begin position="663"/>
        <end position="740"/>
    </location>
</feature>
<evidence type="ECO:0000256" key="6">
    <source>
        <dbReference type="ARBA" id="ARBA00023242"/>
    </source>
</evidence>
<dbReference type="PANTHER" id="PTHR17204:SF25">
    <property type="entry name" value="RRM DOMAIN-CONTAINING PROTEIN"/>
    <property type="match status" value="1"/>
</dbReference>
<evidence type="ECO:0000256" key="7">
    <source>
        <dbReference type="PROSITE-ProRule" id="PRU00176"/>
    </source>
</evidence>
<evidence type="ECO:0000256" key="3">
    <source>
        <dbReference type="ARBA" id="ARBA00022737"/>
    </source>
</evidence>
<evidence type="ECO:0000256" key="5">
    <source>
        <dbReference type="ARBA" id="ARBA00023187"/>
    </source>
</evidence>
<name>A0A5P1F8J9_ASPOF</name>
<dbReference type="Gene3D" id="3.30.70.330">
    <property type="match status" value="1"/>
</dbReference>
<evidence type="ECO:0000259" key="9">
    <source>
        <dbReference type="PROSITE" id="PS50102"/>
    </source>
</evidence>
<proteinExistence type="predicted"/>
<evidence type="ECO:0000313" key="11">
    <source>
        <dbReference type="Proteomes" id="UP000243459"/>
    </source>
</evidence>
<dbReference type="InterPro" id="IPR008669">
    <property type="entry name" value="LSM_interact"/>
</dbReference>
<dbReference type="PROSITE" id="PS50102">
    <property type="entry name" value="RRM"/>
    <property type="match status" value="1"/>
</dbReference>
<dbReference type="GO" id="GO:0008380">
    <property type="term" value="P:RNA splicing"/>
    <property type="evidence" value="ECO:0007669"/>
    <property type="project" value="UniProtKB-KW"/>
</dbReference>
<feature type="compositionally biased region" description="Basic and acidic residues" evidence="8">
    <location>
        <begin position="9"/>
        <end position="26"/>
    </location>
</feature>
<gene>
    <name evidence="10" type="ORF">A4U43_C04F26940</name>
</gene>
<feature type="region of interest" description="Disordered" evidence="8">
    <location>
        <begin position="573"/>
        <end position="653"/>
    </location>
</feature>
<keyword evidence="6" id="KW-0539">Nucleus</keyword>
<feature type="region of interest" description="Disordered" evidence="8">
    <location>
        <begin position="1"/>
        <end position="49"/>
    </location>
</feature>
<dbReference type="InterPro" id="IPR012677">
    <property type="entry name" value="Nucleotide-bd_a/b_plait_sf"/>
</dbReference>
<dbReference type="GO" id="GO:0005634">
    <property type="term" value="C:nucleus"/>
    <property type="evidence" value="ECO:0007669"/>
    <property type="project" value="UniProtKB-SubCell"/>
</dbReference>
<feature type="compositionally biased region" description="Low complexity" evidence="8">
    <location>
        <begin position="31"/>
        <end position="40"/>
    </location>
</feature>
<comment type="subcellular location">
    <subcellularLocation>
        <location evidence="1">Nucleus</location>
    </subcellularLocation>
</comment>
<dbReference type="SMART" id="SM00386">
    <property type="entry name" value="HAT"/>
    <property type="match status" value="9"/>
</dbReference>
<dbReference type="GO" id="GO:0003723">
    <property type="term" value="F:RNA binding"/>
    <property type="evidence" value="ECO:0007669"/>
    <property type="project" value="UniProtKB-UniRule"/>
</dbReference>
<feature type="compositionally biased region" description="Basic and acidic residues" evidence="8">
    <location>
        <begin position="824"/>
        <end position="840"/>
    </location>
</feature>
<dbReference type="InterPro" id="IPR003107">
    <property type="entry name" value="HAT"/>
</dbReference>
<protein>
    <recommendedName>
        <fullName evidence="9">RRM domain-containing protein</fullName>
    </recommendedName>
</protein>
<dbReference type="SMART" id="SM00360">
    <property type="entry name" value="RRM"/>
    <property type="match status" value="1"/>
</dbReference>
<keyword evidence="4 7" id="KW-0694">RNA-binding</keyword>
<evidence type="ECO:0000313" key="10">
    <source>
        <dbReference type="EMBL" id="ONK73079.1"/>
    </source>
</evidence>
<organism evidence="10 11">
    <name type="scientific">Asparagus officinalis</name>
    <name type="common">Garden asparagus</name>
    <dbReference type="NCBI Taxonomy" id="4686"/>
    <lineage>
        <taxon>Eukaryota</taxon>
        <taxon>Viridiplantae</taxon>
        <taxon>Streptophyta</taxon>
        <taxon>Embryophyta</taxon>
        <taxon>Tracheophyta</taxon>
        <taxon>Spermatophyta</taxon>
        <taxon>Magnoliopsida</taxon>
        <taxon>Liliopsida</taxon>
        <taxon>Asparagales</taxon>
        <taxon>Asparagaceae</taxon>
        <taxon>Asparagoideae</taxon>
        <taxon>Asparagus</taxon>
    </lineage>
</organism>
<dbReference type="Pfam" id="PF05391">
    <property type="entry name" value="Lsm_interact"/>
    <property type="match status" value="1"/>
</dbReference>
<dbReference type="InterPro" id="IPR000504">
    <property type="entry name" value="RRM_dom"/>
</dbReference>
<evidence type="ECO:0000256" key="8">
    <source>
        <dbReference type="SAM" id="MobiDB-lite"/>
    </source>
</evidence>
<reference evidence="11" key="1">
    <citation type="journal article" date="2017" name="Nat. Commun.">
        <title>The asparagus genome sheds light on the origin and evolution of a young Y chromosome.</title>
        <authorList>
            <person name="Harkess A."/>
            <person name="Zhou J."/>
            <person name="Xu C."/>
            <person name="Bowers J.E."/>
            <person name="Van der Hulst R."/>
            <person name="Ayyampalayam S."/>
            <person name="Mercati F."/>
            <person name="Riccardi P."/>
            <person name="McKain M.R."/>
            <person name="Kakrana A."/>
            <person name="Tang H."/>
            <person name="Ray J."/>
            <person name="Groenendijk J."/>
            <person name="Arikit S."/>
            <person name="Mathioni S.M."/>
            <person name="Nakano M."/>
            <person name="Shan H."/>
            <person name="Telgmann-Rauber A."/>
            <person name="Kanno A."/>
            <person name="Yue Z."/>
            <person name="Chen H."/>
            <person name="Li W."/>
            <person name="Chen Y."/>
            <person name="Xu X."/>
            <person name="Zhang Y."/>
            <person name="Luo S."/>
            <person name="Chen H."/>
            <person name="Gao J."/>
            <person name="Mao Z."/>
            <person name="Pires J.C."/>
            <person name="Luo M."/>
            <person name="Kudrna D."/>
            <person name="Wing R.A."/>
            <person name="Meyers B.C."/>
            <person name="Yi K."/>
            <person name="Kong H."/>
            <person name="Lavrijsen P."/>
            <person name="Sunseri F."/>
            <person name="Falavigna A."/>
            <person name="Ye Y."/>
            <person name="Leebens-Mack J.H."/>
            <person name="Chen G."/>
        </authorList>
    </citation>
    <scope>NUCLEOTIDE SEQUENCE [LARGE SCALE GENOMIC DNA]</scope>
    <source>
        <strain evidence="11">cv. DH0086</strain>
    </source>
</reference>
<dbReference type="OrthoDB" id="360390at2759"/>
<dbReference type="PANTHER" id="PTHR17204">
    <property type="entry name" value="PRE-MRNA PROCESSING PROTEIN PRP39-RELATED"/>
    <property type="match status" value="1"/>
</dbReference>
<feature type="compositionally biased region" description="Basic and acidic residues" evidence="8">
    <location>
        <begin position="614"/>
        <end position="637"/>
    </location>
</feature>
<dbReference type="InterPro" id="IPR008847">
    <property type="entry name" value="Suf"/>
</dbReference>
<dbReference type="InterPro" id="IPR011990">
    <property type="entry name" value="TPR-like_helical_dom_sf"/>
</dbReference>
<evidence type="ECO:0000256" key="4">
    <source>
        <dbReference type="ARBA" id="ARBA00022884"/>
    </source>
</evidence>
<dbReference type="OMA" id="PSGLTKM"/>
<evidence type="ECO:0000256" key="1">
    <source>
        <dbReference type="ARBA" id="ARBA00004123"/>
    </source>
</evidence>
<dbReference type="EMBL" id="CM007384">
    <property type="protein sequence ID" value="ONK73079.1"/>
    <property type="molecule type" value="Genomic_DNA"/>
</dbReference>
<sequence>MDESAAKSMEIDEPRTEAGDAERGPEPKNPSSHSSSSSSDSDSDEEGVDETQLLTLESQLQENPWNYEAHVQYIQSLRRLGHIEKLRKARESMKEHYPLTPKMWQEWAKDEVSLNRSSEVFADIEKLYECGVHEYLSVPLWCDYLNFVQECDQLVSQCAPDGILKMRSLFERALTAAGVHVVEGSKIWEAYREYEQAIFLTIGDDNNEEKSKQVDRIRTLFHRQLSIPLVDLESTLVNYRLWEVEQGNTSDMNSELDGVPANVVSAYKKALEMYNARSMYEDQLSKSDISDPDRFQSFMNYIKFEESSGDPARVQVLYERAVSKLPLFSELWLKYCSYLDTTLKVSHIVKDVYSRAVRNCSWVGDLWVRYLLSLERLGASEKELSAVFERSIQCVFQSFEEYLNLFLTRIDGLRRRISFDGKKEDGLHYTLIRDMFQRAADYFSAEMIRIDDLLRLYSYWARLEVTLGKDIVAARDVWESLIKKSGSILEVWQGYIEMRIGFGHINEARSLYRRCYTKRLSGTGSEEICYSWLRFEREYGTLGDFDLALSKVTPRLKELEMFKTQQEINGSSFPAKENNLVSRNVPEKRKMITSTSVKQPPSKRRKDAAPKAGEVSHADSIKNSKNKHDAEVTDKAEAATSSKSVEIDANTKQSKRNLYTDQCTAYISNINLEAKEEHLREFFSDGGGVTAIRLPKDKQTGKQRGFAYVDFSDEEHLAAAIAKNKQKMLGKKLSIARADPTQGRKKAPAVSASSDPMQGQKKAPAFSNSSRGRGRGAPFRNEHGGTSRTAKVVVTEGESEVKPIGRNTFFAAPRAVRSLAGSNKEPKGADNIEEPKSNDEFRAMLLKK</sequence>
<dbReference type="Pfam" id="PF00076">
    <property type="entry name" value="RRM_1"/>
    <property type="match status" value="1"/>
</dbReference>
<dbReference type="AlphaFoldDB" id="A0A5P1F8J9"/>
<feature type="compositionally biased region" description="Polar residues" evidence="8">
    <location>
        <begin position="639"/>
        <end position="653"/>
    </location>
</feature>
<feature type="region of interest" description="Disordered" evidence="8">
    <location>
        <begin position="735"/>
        <end position="798"/>
    </location>
</feature>
<feature type="region of interest" description="Disordered" evidence="8">
    <location>
        <begin position="818"/>
        <end position="840"/>
    </location>
</feature>
<keyword evidence="3" id="KW-0677">Repeat</keyword>